<dbReference type="EMBL" id="JAAIJR010000282">
    <property type="protein sequence ID" value="NEX23710.1"/>
    <property type="molecule type" value="Genomic_DNA"/>
</dbReference>
<dbReference type="Proteomes" id="UP000471640">
    <property type="component" value="Unassembled WGS sequence"/>
</dbReference>
<proteinExistence type="predicted"/>
<gene>
    <name evidence="1" type="ORF">G3480_26160</name>
</gene>
<comment type="caution">
    <text evidence="1">The sequence shown here is derived from an EMBL/GenBank/DDBJ whole genome shotgun (WGS) entry which is preliminary data.</text>
</comment>
<protein>
    <submittedName>
        <fullName evidence="1">Transcriptional regulator, XRE family protein</fullName>
    </submittedName>
</protein>
<keyword evidence="2" id="KW-1185">Reference proteome</keyword>
<name>A0A6P1E1P6_9GAMM</name>
<accession>A0A6P1E1P6</accession>
<sequence length="78" mass="8916">MNLVINFEQLVPAWQSLQSVIPVHHIDSELEYDQVTMLLNSLLDVVRDDSQHPLYSLVAVIGDLIEAYEIDHEPLDAF</sequence>
<dbReference type="AlphaFoldDB" id="A0A6P1E1P6"/>
<organism evidence="1 2">
    <name type="scientific">Thiorhodococcus mannitoliphagus</name>
    <dbReference type="NCBI Taxonomy" id="329406"/>
    <lineage>
        <taxon>Bacteria</taxon>
        <taxon>Pseudomonadati</taxon>
        <taxon>Pseudomonadota</taxon>
        <taxon>Gammaproteobacteria</taxon>
        <taxon>Chromatiales</taxon>
        <taxon>Chromatiaceae</taxon>
        <taxon>Thiorhodococcus</taxon>
    </lineage>
</organism>
<evidence type="ECO:0000313" key="2">
    <source>
        <dbReference type="Proteomes" id="UP000471640"/>
    </source>
</evidence>
<dbReference type="RefSeq" id="WP_164657127.1">
    <property type="nucleotide sequence ID" value="NZ_JAAIJR010000282.1"/>
</dbReference>
<reference evidence="1 2" key="2">
    <citation type="submission" date="2020-02" db="EMBL/GenBank/DDBJ databases">
        <title>Genome sequences of Thiorhodococcus mannitoliphagus and Thiorhodococcus minor, purple sulfur photosynthetic bacteria in the gammaproteobacterial family, Chromatiaceae.</title>
        <authorList>
            <person name="Aviles F.A."/>
            <person name="Meyer T.E."/>
            <person name="Kyndt J.A."/>
        </authorList>
    </citation>
    <scope>NUCLEOTIDE SEQUENCE [LARGE SCALE GENOMIC DNA]</scope>
    <source>
        <strain evidence="1 2">DSM 18266</strain>
    </source>
</reference>
<reference evidence="2" key="1">
    <citation type="journal article" date="2020" name="Microbiol. Resour. Announc.">
        <title>Draft Genome Sequences of Thiorhodococcus mannitoliphagus and Thiorhodococcus minor, Purple Sulfur Photosynthetic Bacteria in the Gammaproteobacterial Family Chromatiaceae.</title>
        <authorList>
            <person name="Aviles F.A."/>
            <person name="Meyer T.E."/>
            <person name="Kyndt J.A."/>
        </authorList>
    </citation>
    <scope>NUCLEOTIDE SEQUENCE [LARGE SCALE GENOMIC DNA]</scope>
    <source>
        <strain evidence="2">DSM 18266</strain>
    </source>
</reference>
<evidence type="ECO:0000313" key="1">
    <source>
        <dbReference type="EMBL" id="NEX23710.1"/>
    </source>
</evidence>